<name>M2YK02_DOTSN</name>
<organism evidence="1 2">
    <name type="scientific">Dothistroma septosporum (strain NZE10 / CBS 128990)</name>
    <name type="common">Red band needle blight fungus</name>
    <name type="synonym">Mycosphaerella pini</name>
    <dbReference type="NCBI Taxonomy" id="675120"/>
    <lineage>
        <taxon>Eukaryota</taxon>
        <taxon>Fungi</taxon>
        <taxon>Dikarya</taxon>
        <taxon>Ascomycota</taxon>
        <taxon>Pezizomycotina</taxon>
        <taxon>Dothideomycetes</taxon>
        <taxon>Dothideomycetidae</taxon>
        <taxon>Mycosphaerellales</taxon>
        <taxon>Mycosphaerellaceae</taxon>
        <taxon>Dothistroma</taxon>
    </lineage>
</organism>
<dbReference type="AlphaFoldDB" id="M2YK02"/>
<dbReference type="STRING" id="675120.M2YK02"/>
<proteinExistence type="predicted"/>
<evidence type="ECO:0000313" key="2">
    <source>
        <dbReference type="Proteomes" id="UP000016933"/>
    </source>
</evidence>
<dbReference type="OrthoDB" id="8191639at2759"/>
<protein>
    <recommendedName>
        <fullName evidence="3">Exonuclease domain-containing protein</fullName>
    </recommendedName>
</protein>
<dbReference type="eggNOG" id="ENOG502RV4Z">
    <property type="taxonomic scope" value="Eukaryota"/>
</dbReference>
<dbReference type="InterPro" id="IPR036397">
    <property type="entry name" value="RNaseH_sf"/>
</dbReference>
<gene>
    <name evidence="1" type="ORF">DOTSEDRAFT_28451</name>
</gene>
<dbReference type="EMBL" id="KB446545">
    <property type="protein sequence ID" value="EME39281.1"/>
    <property type="molecule type" value="Genomic_DNA"/>
</dbReference>
<sequence>MLPRNTHHETCTNFRTKEHCEPKEAYEALCLEPRIPGFEFKISLRSSTIGTQHYQAQTAGSLMIPYFPFDPTMYPTTITPPSGTGRALTPATQVFPRFNLLLPGEPVCTDIEFQLYHIDGETYPRRREDGRRHLKGGKERWRNRLGWICITNTKGELILDCFVQYPEDPKLKVKMAPEKYGVTAARLKAENGAVDATTVERWCMAIFANRPVVLHGGVNDLTSFYYGDAFAGATEVFDTQKYWPGTMKLCDLARVLLEEDVQQGGYHTAVEDTVTTMRIYMLTHSFNREMIQATFEALIGEVKEAYWAGFPRLEEEHYQDNIVPGV</sequence>
<dbReference type="HOGENOM" id="CLU_852645_0_0_1"/>
<evidence type="ECO:0000313" key="1">
    <source>
        <dbReference type="EMBL" id="EME39281.1"/>
    </source>
</evidence>
<dbReference type="Gene3D" id="3.30.420.10">
    <property type="entry name" value="Ribonuclease H-like superfamily/Ribonuclease H"/>
    <property type="match status" value="1"/>
</dbReference>
<reference evidence="1 2" key="2">
    <citation type="journal article" date="2012" name="PLoS Pathog.">
        <title>Diverse lifestyles and strategies of plant pathogenesis encoded in the genomes of eighteen Dothideomycetes fungi.</title>
        <authorList>
            <person name="Ohm R.A."/>
            <person name="Feau N."/>
            <person name="Henrissat B."/>
            <person name="Schoch C.L."/>
            <person name="Horwitz B.A."/>
            <person name="Barry K.W."/>
            <person name="Condon B.J."/>
            <person name="Copeland A.C."/>
            <person name="Dhillon B."/>
            <person name="Glaser F."/>
            <person name="Hesse C.N."/>
            <person name="Kosti I."/>
            <person name="LaButti K."/>
            <person name="Lindquist E.A."/>
            <person name="Lucas S."/>
            <person name="Salamov A.A."/>
            <person name="Bradshaw R.E."/>
            <person name="Ciuffetti L."/>
            <person name="Hamelin R.C."/>
            <person name="Kema G.H.J."/>
            <person name="Lawrence C."/>
            <person name="Scott J.A."/>
            <person name="Spatafora J.W."/>
            <person name="Turgeon B.G."/>
            <person name="de Wit P.J.G.M."/>
            <person name="Zhong S."/>
            <person name="Goodwin S.B."/>
            <person name="Grigoriev I.V."/>
        </authorList>
    </citation>
    <scope>NUCLEOTIDE SEQUENCE [LARGE SCALE GENOMIC DNA]</scope>
    <source>
        <strain evidence="2">NZE10 / CBS 128990</strain>
    </source>
</reference>
<dbReference type="OMA" id="WRNRLGW"/>
<evidence type="ECO:0008006" key="3">
    <source>
        <dbReference type="Google" id="ProtNLM"/>
    </source>
</evidence>
<dbReference type="GO" id="GO:0003676">
    <property type="term" value="F:nucleic acid binding"/>
    <property type="evidence" value="ECO:0007669"/>
    <property type="project" value="InterPro"/>
</dbReference>
<dbReference type="Proteomes" id="UP000016933">
    <property type="component" value="Unassembled WGS sequence"/>
</dbReference>
<keyword evidence="2" id="KW-1185">Reference proteome</keyword>
<dbReference type="InterPro" id="IPR012337">
    <property type="entry name" value="RNaseH-like_sf"/>
</dbReference>
<accession>M2YK02</accession>
<reference evidence="2" key="1">
    <citation type="journal article" date="2012" name="PLoS Genet.">
        <title>The genomes of the fungal plant pathogens Cladosporium fulvum and Dothistroma septosporum reveal adaptation to different hosts and lifestyles but also signatures of common ancestry.</title>
        <authorList>
            <person name="de Wit P.J.G.M."/>
            <person name="van der Burgt A."/>
            <person name="Oekmen B."/>
            <person name="Stergiopoulos I."/>
            <person name="Abd-Elsalam K.A."/>
            <person name="Aerts A.L."/>
            <person name="Bahkali A.H."/>
            <person name="Beenen H.G."/>
            <person name="Chettri P."/>
            <person name="Cox M.P."/>
            <person name="Datema E."/>
            <person name="de Vries R.P."/>
            <person name="Dhillon B."/>
            <person name="Ganley A.R."/>
            <person name="Griffiths S.A."/>
            <person name="Guo Y."/>
            <person name="Hamelin R.C."/>
            <person name="Henrissat B."/>
            <person name="Kabir M.S."/>
            <person name="Jashni M.K."/>
            <person name="Kema G."/>
            <person name="Klaubauf S."/>
            <person name="Lapidus A."/>
            <person name="Levasseur A."/>
            <person name="Lindquist E."/>
            <person name="Mehrabi R."/>
            <person name="Ohm R.A."/>
            <person name="Owen T.J."/>
            <person name="Salamov A."/>
            <person name="Schwelm A."/>
            <person name="Schijlen E."/>
            <person name="Sun H."/>
            <person name="van den Burg H.A."/>
            <person name="van Ham R.C.H.J."/>
            <person name="Zhang S."/>
            <person name="Goodwin S.B."/>
            <person name="Grigoriev I.V."/>
            <person name="Collemare J."/>
            <person name="Bradshaw R.E."/>
        </authorList>
    </citation>
    <scope>NUCLEOTIDE SEQUENCE [LARGE SCALE GENOMIC DNA]</scope>
    <source>
        <strain evidence="2">NZE10 / CBS 128990</strain>
    </source>
</reference>
<dbReference type="SUPFAM" id="SSF53098">
    <property type="entry name" value="Ribonuclease H-like"/>
    <property type="match status" value="1"/>
</dbReference>